<sequence length="269" mass="30000">MCRLLGYLGPAIQLDHLLYKPEHSLIVQSYQPREMTSGVVNADGLGIGWYHPQRNVDPFTYKNTLPIWNETNLPELSRYVESGCVLAYVRSATAGQALDMSNCQPFREGRLLLIHNGLISNFRKSLYRPIREKIGDRIYQSINGTTDSEHIFALLINELEVSPNSTIVEALHTTLITLTELAKAYQVSFSANLVISDGHQLVASRYAYGITAPSLYWLRDDPTFPDSVMIASEPIFAGNWHECPEGSILRVGENLEISSIDASPTDASQ</sequence>
<name>K9WAA2_9CYAN</name>
<keyword evidence="1" id="KW-0315">Glutamine amidotransferase</keyword>
<dbReference type="AlphaFoldDB" id="K9WAA2"/>
<protein>
    <submittedName>
        <fullName evidence="3">TIGR03442 family protein</fullName>
    </submittedName>
</protein>
<dbReference type="InterPro" id="IPR017932">
    <property type="entry name" value="GATase_2_dom"/>
</dbReference>
<dbReference type="EMBL" id="CP003630">
    <property type="protein sequence ID" value="AFZ17153.1"/>
    <property type="molecule type" value="Genomic_DNA"/>
</dbReference>
<reference evidence="3 4" key="1">
    <citation type="submission" date="2012-06" db="EMBL/GenBank/DDBJ databases">
        <title>Finished chromosome of genome of Microcoleus sp. PCC 7113.</title>
        <authorList>
            <consortium name="US DOE Joint Genome Institute"/>
            <person name="Gugger M."/>
            <person name="Coursin T."/>
            <person name="Rippka R."/>
            <person name="Tandeau De Marsac N."/>
            <person name="Huntemann M."/>
            <person name="Wei C.-L."/>
            <person name="Han J."/>
            <person name="Detter J.C."/>
            <person name="Han C."/>
            <person name="Tapia R."/>
            <person name="Chen A."/>
            <person name="Kyrpides N."/>
            <person name="Mavromatis K."/>
            <person name="Markowitz V."/>
            <person name="Szeto E."/>
            <person name="Ivanova N."/>
            <person name="Pagani I."/>
            <person name="Pati A."/>
            <person name="Goodwin L."/>
            <person name="Nordberg H.P."/>
            <person name="Cantor M.N."/>
            <person name="Hua S.X."/>
            <person name="Woyke T."/>
            <person name="Kerfeld C.A."/>
        </authorList>
    </citation>
    <scope>NUCLEOTIDE SEQUENCE [LARGE SCALE GENOMIC DNA]</scope>
    <source>
        <strain evidence="3 4">PCC 7113</strain>
    </source>
</reference>
<dbReference type="HOGENOM" id="CLU_042555_0_0_3"/>
<proteinExistence type="predicted"/>
<evidence type="ECO:0000256" key="1">
    <source>
        <dbReference type="ARBA" id="ARBA00022962"/>
    </source>
</evidence>
<dbReference type="Gene3D" id="3.60.20.10">
    <property type="entry name" value="Glutamine Phosphoribosylpyrophosphate, subunit 1, domain 1"/>
    <property type="match status" value="1"/>
</dbReference>
<dbReference type="InterPro" id="IPR052373">
    <property type="entry name" value="Gamma-glu_amide_hydrolase"/>
</dbReference>
<gene>
    <name evidence="3" type="ORF">Mic7113_1265</name>
</gene>
<feature type="domain" description="Glutamine amidotransferase type-2" evidence="2">
    <location>
        <begin position="2"/>
        <end position="260"/>
    </location>
</feature>
<dbReference type="PATRIC" id="fig|1173027.3.peg.1400"/>
<dbReference type="Pfam" id="PF13230">
    <property type="entry name" value="GATase_4"/>
    <property type="match status" value="1"/>
</dbReference>
<dbReference type="STRING" id="1173027.Mic7113_1265"/>
<evidence type="ECO:0000313" key="3">
    <source>
        <dbReference type="EMBL" id="AFZ17153.1"/>
    </source>
</evidence>
<dbReference type="Proteomes" id="UP000010471">
    <property type="component" value="Chromosome"/>
</dbReference>
<dbReference type="CDD" id="cd01908">
    <property type="entry name" value="YafJ"/>
    <property type="match status" value="1"/>
</dbReference>
<dbReference type="PANTHER" id="PTHR43187">
    <property type="entry name" value="GLUTAMINE AMIDOTRANSFERASE DUG3-RELATED"/>
    <property type="match status" value="1"/>
</dbReference>
<dbReference type="SUPFAM" id="SSF56235">
    <property type="entry name" value="N-terminal nucleophile aminohydrolases (Ntn hydrolases)"/>
    <property type="match status" value="1"/>
</dbReference>
<dbReference type="RefSeq" id="WP_015181313.1">
    <property type="nucleotide sequence ID" value="NC_019738.1"/>
</dbReference>
<dbReference type="KEGG" id="mic:Mic7113_1265"/>
<organism evidence="3 4">
    <name type="scientific">Allocoleopsis franciscana PCC 7113</name>
    <dbReference type="NCBI Taxonomy" id="1173027"/>
    <lineage>
        <taxon>Bacteria</taxon>
        <taxon>Bacillati</taxon>
        <taxon>Cyanobacteriota</taxon>
        <taxon>Cyanophyceae</taxon>
        <taxon>Coleofasciculales</taxon>
        <taxon>Coleofasciculaceae</taxon>
        <taxon>Allocoleopsis</taxon>
        <taxon>Allocoleopsis franciscana</taxon>
    </lineage>
</organism>
<dbReference type="InterPro" id="IPR026869">
    <property type="entry name" value="EgtC-like"/>
</dbReference>
<accession>K9WAA2</accession>
<dbReference type="InterPro" id="IPR029055">
    <property type="entry name" value="Ntn_hydrolases_N"/>
</dbReference>
<evidence type="ECO:0000313" key="4">
    <source>
        <dbReference type="Proteomes" id="UP000010471"/>
    </source>
</evidence>
<dbReference type="InterPro" id="IPR017808">
    <property type="entry name" value="EgtC"/>
</dbReference>
<evidence type="ECO:0000259" key="2">
    <source>
        <dbReference type="PROSITE" id="PS51278"/>
    </source>
</evidence>
<dbReference type="NCBIfam" id="TIGR03442">
    <property type="entry name" value="ergothioneine biosynthesis protein EgtC"/>
    <property type="match status" value="1"/>
</dbReference>
<dbReference type="GO" id="GO:0052699">
    <property type="term" value="P:ergothioneine biosynthetic process"/>
    <property type="evidence" value="ECO:0007669"/>
    <property type="project" value="InterPro"/>
</dbReference>
<keyword evidence="4" id="KW-1185">Reference proteome</keyword>
<dbReference type="OrthoDB" id="9804310at2"/>
<dbReference type="PROSITE" id="PS51278">
    <property type="entry name" value="GATASE_TYPE_2"/>
    <property type="match status" value="1"/>
</dbReference>
<dbReference type="eggNOG" id="COG0121">
    <property type="taxonomic scope" value="Bacteria"/>
</dbReference>
<dbReference type="PANTHER" id="PTHR43187:SF1">
    <property type="entry name" value="GLUTAMINE AMIDOTRANSFERASE DUG3-RELATED"/>
    <property type="match status" value="1"/>
</dbReference>